<dbReference type="Gene3D" id="2.160.20.10">
    <property type="entry name" value="Single-stranded right-handed beta-helix, Pectin lyase-like"/>
    <property type="match status" value="1"/>
</dbReference>
<name>A0A3A8NHN0_9BACT</name>
<dbReference type="RefSeq" id="WP_120627510.1">
    <property type="nucleotide sequence ID" value="NZ_RAWG01000161.1"/>
</dbReference>
<dbReference type="InterPro" id="IPR011050">
    <property type="entry name" value="Pectin_lyase_fold/virulence"/>
</dbReference>
<gene>
    <name evidence="2" type="ORF">D7X12_23450</name>
</gene>
<dbReference type="OrthoDB" id="5493915at2"/>
<reference evidence="3" key="1">
    <citation type="submission" date="2018-09" db="EMBL/GenBank/DDBJ databases">
        <authorList>
            <person name="Livingstone P.G."/>
            <person name="Whitworth D.E."/>
        </authorList>
    </citation>
    <scope>NUCLEOTIDE SEQUENCE [LARGE SCALE GENOMIC DNA]</scope>
    <source>
        <strain evidence="3">CA040B</strain>
    </source>
</reference>
<proteinExistence type="predicted"/>
<feature type="chain" id="PRO_5017361547" evidence="1">
    <location>
        <begin position="26"/>
        <end position="392"/>
    </location>
</feature>
<accession>A0A3A8NHN0</accession>
<keyword evidence="3" id="KW-1185">Reference proteome</keyword>
<keyword evidence="1" id="KW-0732">Signal</keyword>
<comment type="caution">
    <text evidence="2">The sequence shown here is derived from an EMBL/GenBank/DDBJ whole genome shotgun (WGS) entry which is preliminary data.</text>
</comment>
<sequence>MRRTTGRVVTLALGALLTGGPFAQAQDAVELEATVEREAPAARALQCGAVITRNTVLTRDLACPGTTAPAIRIVGAGVVLDLGGYTVRRSGPATEDSQGIVVEADSTVRNGTVRGFRWGYVVDSGAAQVRLHRLTLTDNGTAIYHRGGYARFLLTSSRLNGNTTGFSSEFDAANGELAVRATQFTGNGRVMFVDDHHVDVADSTFTANTSVVYCFYGRVRFRSSTLAMNTSVGELPFDPGGGFDFCGELAFEDSLITNNTSLAPPGSPAWEPFHFEMRDSWVMDNGGGLRVSGRTVDIQGNTFWNNAGGLTLADLPEFEPVALTGPVNDNRFLRNRGDGLRVLSPSQPTVSRNQALGNTGWGIHAPGVIDGGGNIASANGAGNCEGVVCAAP</sequence>
<feature type="signal peptide" evidence="1">
    <location>
        <begin position="1"/>
        <end position="25"/>
    </location>
</feature>
<dbReference type="InterPro" id="IPR012334">
    <property type="entry name" value="Pectin_lyas_fold"/>
</dbReference>
<evidence type="ECO:0000313" key="2">
    <source>
        <dbReference type="EMBL" id="RKH39472.1"/>
    </source>
</evidence>
<evidence type="ECO:0000313" key="3">
    <source>
        <dbReference type="Proteomes" id="UP000273405"/>
    </source>
</evidence>
<evidence type="ECO:0000256" key="1">
    <source>
        <dbReference type="SAM" id="SignalP"/>
    </source>
</evidence>
<dbReference type="SUPFAM" id="SSF51126">
    <property type="entry name" value="Pectin lyase-like"/>
    <property type="match status" value="1"/>
</dbReference>
<organism evidence="2 3">
    <name type="scientific">Corallococcus sicarius</name>
    <dbReference type="NCBI Taxonomy" id="2316726"/>
    <lineage>
        <taxon>Bacteria</taxon>
        <taxon>Pseudomonadati</taxon>
        <taxon>Myxococcota</taxon>
        <taxon>Myxococcia</taxon>
        <taxon>Myxococcales</taxon>
        <taxon>Cystobacterineae</taxon>
        <taxon>Myxococcaceae</taxon>
        <taxon>Corallococcus</taxon>
    </lineage>
</organism>
<protein>
    <submittedName>
        <fullName evidence="2">Right-handed parallel beta-helix repeat-containing protein</fullName>
    </submittedName>
</protein>
<dbReference type="AlphaFoldDB" id="A0A3A8NHN0"/>
<dbReference type="EMBL" id="RAWG01000161">
    <property type="protein sequence ID" value="RKH39472.1"/>
    <property type="molecule type" value="Genomic_DNA"/>
</dbReference>
<dbReference type="Proteomes" id="UP000273405">
    <property type="component" value="Unassembled WGS sequence"/>
</dbReference>